<reference evidence="7" key="2">
    <citation type="submission" date="2024-05" db="EMBL/GenBank/DDBJ databases">
        <title>Rhodohalobacter halophilus gen. nov., sp. nov., a moderately halophilic member of the family Balneolaceae.</title>
        <authorList>
            <person name="Xia J."/>
        </authorList>
    </citation>
    <scope>NUCLEOTIDE SEQUENCE</scope>
    <source>
        <strain evidence="7">WB101</strain>
    </source>
</reference>
<dbReference type="InterPro" id="IPR030391">
    <property type="entry name" value="MeTrfase_TrmA_CS"/>
</dbReference>
<dbReference type="Gene3D" id="3.40.50.150">
    <property type="entry name" value="Vaccinia Virus protein VP39"/>
    <property type="match status" value="1"/>
</dbReference>
<dbReference type="CDD" id="cd02440">
    <property type="entry name" value="AdoMet_MTases"/>
    <property type="match status" value="1"/>
</dbReference>
<dbReference type="PROSITE" id="PS50926">
    <property type="entry name" value="TRAM"/>
    <property type="match status" value="1"/>
</dbReference>
<keyword evidence="3 4" id="KW-0949">S-adenosyl-L-methionine</keyword>
<dbReference type="Gene3D" id="2.40.50.1070">
    <property type="match status" value="1"/>
</dbReference>
<reference evidence="7" key="1">
    <citation type="submission" date="2022-01" db="EMBL/GenBank/DDBJ databases">
        <authorList>
            <person name="Wang Y."/>
        </authorList>
    </citation>
    <scope>NUCLEOTIDE SEQUENCE</scope>
    <source>
        <strain evidence="7">WB101</strain>
    </source>
</reference>
<dbReference type="InterPro" id="IPR012340">
    <property type="entry name" value="NA-bd_OB-fold"/>
</dbReference>
<name>A0ABS9KGB3_9BACT</name>
<feature type="active site" evidence="5">
    <location>
        <position position="426"/>
    </location>
</feature>
<sequence length="468" mass="52697">MSLKKGQVVDLKIESTAFKGKGIAKHDGIAVFVPGTAPGDIVEARIIKRKKSYREAKVLEIKTPSPIRVEPVCGHADTCGGCTWQHIPYEKQLEFKEQHVRDHMERIAELDPDIVKTIIGCDEDLYYRNKMEYSFGTRRWLTDEEIQADKYVDDSGLAAGLHAPGRYDKILNLKECHLQNPISYNLLDFVRSYCKENSIPAFDTHEKTGFMRHLVIRTSFHTDDTMVNLVTYKDDPGIMNAMSEALLNEFPGITTIINNVNDQPNPTAVGRYEKVLHGPGYIVDKIGQHSFKIDANAFFQTNTQQAEKLYSVAKKFADLQAGTNLFDLYCGVGTLTLFMADSVDTAVGIELVEVAVENAKQNARENSVDNVDFVLGDMKDTFNKLFLERHGKPDCIITDPPRSGMHPDVVQQLSDLAVDTLVYVSCNPSTMARDLKELKNVYNIERVQPVDMFPQTYHIEAVARLTKK</sequence>
<dbReference type="EC" id="2.1.1.190" evidence="7"/>
<feature type="binding site" evidence="4">
    <location>
        <position position="350"/>
    </location>
    <ligand>
        <name>S-adenosyl-L-methionine</name>
        <dbReference type="ChEBI" id="CHEBI:59789"/>
    </ligand>
</feature>
<comment type="caution">
    <text evidence="7">The sequence shown here is derived from an EMBL/GenBank/DDBJ whole genome shotgun (WGS) entry which is preliminary data.</text>
</comment>
<dbReference type="GO" id="GO:0032259">
    <property type="term" value="P:methylation"/>
    <property type="evidence" value="ECO:0007669"/>
    <property type="project" value="UniProtKB-KW"/>
</dbReference>
<dbReference type="InterPro" id="IPR002792">
    <property type="entry name" value="TRAM_dom"/>
</dbReference>
<dbReference type="PROSITE" id="PS01230">
    <property type="entry name" value="TRMA_1"/>
    <property type="match status" value="1"/>
</dbReference>
<dbReference type="SUPFAM" id="SSF50249">
    <property type="entry name" value="Nucleic acid-binding proteins"/>
    <property type="match status" value="1"/>
</dbReference>
<dbReference type="Proteomes" id="UP001165366">
    <property type="component" value="Unassembled WGS sequence"/>
</dbReference>
<evidence type="ECO:0000256" key="4">
    <source>
        <dbReference type="PROSITE-ProRule" id="PRU01024"/>
    </source>
</evidence>
<dbReference type="Pfam" id="PF05958">
    <property type="entry name" value="tRNA_U5-meth_tr"/>
    <property type="match status" value="1"/>
</dbReference>
<dbReference type="InterPro" id="IPR010280">
    <property type="entry name" value="U5_MeTrfase_fam"/>
</dbReference>
<dbReference type="PANTHER" id="PTHR11061:SF30">
    <property type="entry name" value="TRNA (URACIL(54)-C(5))-METHYLTRANSFERASE"/>
    <property type="match status" value="1"/>
</dbReference>
<dbReference type="InterPro" id="IPR029063">
    <property type="entry name" value="SAM-dependent_MTases_sf"/>
</dbReference>
<feature type="active site" description="Nucleophile" evidence="4">
    <location>
        <position position="426"/>
    </location>
</feature>
<proteinExistence type="inferred from homology"/>
<keyword evidence="8" id="KW-1185">Reference proteome</keyword>
<keyword evidence="2 4" id="KW-0808">Transferase</keyword>
<evidence type="ECO:0000256" key="1">
    <source>
        <dbReference type="ARBA" id="ARBA00022603"/>
    </source>
</evidence>
<gene>
    <name evidence="7" type="primary">rlmD</name>
    <name evidence="7" type="ORF">L6773_14750</name>
</gene>
<keyword evidence="1 4" id="KW-0489">Methyltransferase</keyword>
<dbReference type="PANTHER" id="PTHR11061">
    <property type="entry name" value="RNA M5U METHYLTRANSFERASE"/>
    <property type="match status" value="1"/>
</dbReference>
<evidence type="ECO:0000256" key="2">
    <source>
        <dbReference type="ARBA" id="ARBA00022679"/>
    </source>
</evidence>
<dbReference type="PROSITE" id="PS51687">
    <property type="entry name" value="SAM_MT_RNA_M5U"/>
    <property type="match status" value="1"/>
</dbReference>
<organism evidence="7 8">
    <name type="scientific">Rhodohalobacter sulfatireducens</name>
    <dbReference type="NCBI Taxonomy" id="2911366"/>
    <lineage>
        <taxon>Bacteria</taxon>
        <taxon>Pseudomonadati</taxon>
        <taxon>Balneolota</taxon>
        <taxon>Balneolia</taxon>
        <taxon>Balneolales</taxon>
        <taxon>Balneolaceae</taxon>
        <taxon>Rhodohalobacter</taxon>
    </lineage>
</organism>
<evidence type="ECO:0000256" key="5">
    <source>
        <dbReference type="PROSITE-ProRule" id="PRU10015"/>
    </source>
</evidence>
<dbReference type="Gene3D" id="2.40.50.140">
    <property type="entry name" value="Nucleic acid-binding proteins"/>
    <property type="match status" value="1"/>
</dbReference>
<feature type="binding site" evidence="4">
    <location>
        <position position="399"/>
    </location>
    <ligand>
        <name>S-adenosyl-L-methionine</name>
        <dbReference type="ChEBI" id="CHEBI:59789"/>
    </ligand>
</feature>
<dbReference type="NCBIfam" id="TIGR00479">
    <property type="entry name" value="rumA"/>
    <property type="match status" value="1"/>
</dbReference>
<feature type="binding site" evidence="4">
    <location>
        <position position="329"/>
    </location>
    <ligand>
        <name>S-adenosyl-L-methionine</name>
        <dbReference type="ChEBI" id="CHEBI:59789"/>
    </ligand>
</feature>
<dbReference type="Pfam" id="PF01938">
    <property type="entry name" value="TRAM"/>
    <property type="match status" value="1"/>
</dbReference>
<evidence type="ECO:0000256" key="3">
    <source>
        <dbReference type="ARBA" id="ARBA00022691"/>
    </source>
</evidence>
<dbReference type="RefSeq" id="WP_237855196.1">
    <property type="nucleotide sequence ID" value="NZ_JAKLWS010000021.1"/>
</dbReference>
<dbReference type="GO" id="GO:0008168">
    <property type="term" value="F:methyltransferase activity"/>
    <property type="evidence" value="ECO:0007669"/>
    <property type="project" value="UniProtKB-KW"/>
</dbReference>
<dbReference type="EMBL" id="JAKLWS010000021">
    <property type="protein sequence ID" value="MCG2589837.1"/>
    <property type="molecule type" value="Genomic_DNA"/>
</dbReference>
<dbReference type="InterPro" id="IPR030390">
    <property type="entry name" value="MeTrfase_TrmA_AS"/>
</dbReference>
<protein>
    <submittedName>
        <fullName evidence="7">23S rRNA (Uracil(1939)-C(5))-methyltransferase RlmD</fullName>
        <ecNumber evidence="7">2.1.1.190</ecNumber>
    </submittedName>
</protein>
<dbReference type="PROSITE" id="PS01231">
    <property type="entry name" value="TRMA_2"/>
    <property type="match status" value="1"/>
</dbReference>
<evidence type="ECO:0000313" key="7">
    <source>
        <dbReference type="EMBL" id="MCG2589837.1"/>
    </source>
</evidence>
<evidence type="ECO:0000313" key="8">
    <source>
        <dbReference type="Proteomes" id="UP001165366"/>
    </source>
</evidence>
<accession>A0ABS9KGB3</accession>
<feature type="domain" description="TRAM" evidence="6">
    <location>
        <begin position="2"/>
        <end position="60"/>
    </location>
</feature>
<comment type="similarity">
    <text evidence="4">Belongs to the class I-like SAM-binding methyltransferase superfamily. RNA M5U methyltransferase family.</text>
</comment>
<feature type="binding site" evidence="4">
    <location>
        <position position="300"/>
    </location>
    <ligand>
        <name>S-adenosyl-L-methionine</name>
        <dbReference type="ChEBI" id="CHEBI:59789"/>
    </ligand>
</feature>
<dbReference type="SUPFAM" id="SSF53335">
    <property type="entry name" value="S-adenosyl-L-methionine-dependent methyltransferases"/>
    <property type="match status" value="1"/>
</dbReference>
<evidence type="ECO:0000259" key="6">
    <source>
        <dbReference type="PROSITE" id="PS50926"/>
    </source>
</evidence>